<proteinExistence type="predicted"/>
<keyword evidence="2" id="KW-1185">Reference proteome</keyword>
<dbReference type="AlphaFoldDB" id="A0AA36ARD8"/>
<dbReference type="EMBL" id="OX597816">
    <property type="protein sequence ID" value="CAI9719402.1"/>
    <property type="molecule type" value="Genomic_DNA"/>
</dbReference>
<gene>
    <name evidence="1" type="ORF">OCTVUL_1B019425</name>
</gene>
<accession>A0AA36ARD8</accession>
<reference evidence="1" key="1">
    <citation type="submission" date="2023-08" db="EMBL/GenBank/DDBJ databases">
        <authorList>
            <person name="Alioto T."/>
            <person name="Alioto T."/>
            <person name="Gomez Garrido J."/>
        </authorList>
    </citation>
    <scope>NUCLEOTIDE SEQUENCE</scope>
</reference>
<evidence type="ECO:0000313" key="1">
    <source>
        <dbReference type="EMBL" id="CAI9719402.1"/>
    </source>
</evidence>
<sequence length="74" mass="8684">MDTSGKFVHHIHLTIITKNEVKPICTAHHSMKYTVHNEIHQDKKQCRMSINFNCAPFFHSYLQISTSRLTEVKM</sequence>
<dbReference type="Proteomes" id="UP001162480">
    <property type="component" value="Chromosome 3"/>
</dbReference>
<organism evidence="1 2">
    <name type="scientific">Octopus vulgaris</name>
    <name type="common">Common octopus</name>
    <dbReference type="NCBI Taxonomy" id="6645"/>
    <lineage>
        <taxon>Eukaryota</taxon>
        <taxon>Metazoa</taxon>
        <taxon>Spiralia</taxon>
        <taxon>Lophotrochozoa</taxon>
        <taxon>Mollusca</taxon>
        <taxon>Cephalopoda</taxon>
        <taxon>Coleoidea</taxon>
        <taxon>Octopodiformes</taxon>
        <taxon>Octopoda</taxon>
        <taxon>Incirrata</taxon>
        <taxon>Octopodidae</taxon>
        <taxon>Octopus</taxon>
    </lineage>
</organism>
<evidence type="ECO:0000313" key="2">
    <source>
        <dbReference type="Proteomes" id="UP001162480"/>
    </source>
</evidence>
<protein>
    <submittedName>
        <fullName evidence="1">Uncharacterized protein</fullName>
    </submittedName>
</protein>
<name>A0AA36ARD8_OCTVU</name>